<feature type="domain" description="RNA polymerase sigma factor 70 region 4 type 2" evidence="8">
    <location>
        <begin position="124"/>
        <end position="175"/>
    </location>
</feature>
<dbReference type="PANTHER" id="PTHR43133:SF45">
    <property type="entry name" value="RNA POLYMERASE ECF-TYPE SIGMA FACTOR"/>
    <property type="match status" value="1"/>
</dbReference>
<feature type="domain" description="RNA polymerase sigma-70 region 2" evidence="7">
    <location>
        <begin position="24"/>
        <end position="91"/>
    </location>
</feature>
<dbReference type="InterPro" id="IPR000838">
    <property type="entry name" value="RNA_pol_sigma70_ECF_CS"/>
</dbReference>
<protein>
    <recommendedName>
        <fullName evidence="6">RNA polymerase sigma factor</fullName>
    </recommendedName>
</protein>
<gene>
    <name evidence="9" type="ORF">RM520_14340</name>
</gene>
<dbReference type="InterPro" id="IPR007627">
    <property type="entry name" value="RNA_pol_sigma70_r2"/>
</dbReference>
<evidence type="ECO:0000313" key="9">
    <source>
        <dbReference type="EMBL" id="MDT0622805.1"/>
    </source>
</evidence>
<dbReference type="CDD" id="cd06171">
    <property type="entry name" value="Sigma70_r4"/>
    <property type="match status" value="1"/>
</dbReference>
<evidence type="ECO:0000256" key="3">
    <source>
        <dbReference type="ARBA" id="ARBA00023082"/>
    </source>
</evidence>
<evidence type="ECO:0000259" key="7">
    <source>
        <dbReference type="Pfam" id="PF04542"/>
    </source>
</evidence>
<dbReference type="InterPro" id="IPR014284">
    <property type="entry name" value="RNA_pol_sigma-70_dom"/>
</dbReference>
<dbReference type="PROSITE" id="PS01063">
    <property type="entry name" value="SIGMA70_ECF"/>
    <property type="match status" value="1"/>
</dbReference>
<dbReference type="Pfam" id="PF08281">
    <property type="entry name" value="Sigma70_r4_2"/>
    <property type="match status" value="1"/>
</dbReference>
<evidence type="ECO:0000256" key="4">
    <source>
        <dbReference type="ARBA" id="ARBA00023125"/>
    </source>
</evidence>
<proteinExistence type="inferred from homology"/>
<reference evidence="9 10" key="1">
    <citation type="submission" date="2023-09" db="EMBL/GenBank/DDBJ databases">
        <authorList>
            <person name="Rey-Velasco X."/>
        </authorList>
    </citation>
    <scope>NUCLEOTIDE SEQUENCE [LARGE SCALE GENOMIC DNA]</scope>
    <source>
        <strain evidence="9 10">P007</strain>
    </source>
</reference>
<sequence length="192" mass="22091">MQQKGNQPNIEAILNGDSQAFSKLVDDYKNLVYTVALRMLKNTEEAEEVAQDTFVKVFKSLKHFKGDSKFSTWIYRVTYNTCLDRIKKNKKELLNTSIDAVEGFDIKDVNNALDTILANEKALLVRKCVEQLSYKDAAIISLFYFEEKNLKELSIILSLSENTVKVRLFRARTRLAIILKKQLKPVTLENYG</sequence>
<evidence type="ECO:0000256" key="5">
    <source>
        <dbReference type="ARBA" id="ARBA00023163"/>
    </source>
</evidence>
<organism evidence="9 10">
    <name type="scientific">Croceitalea vernalis</name>
    <dbReference type="NCBI Taxonomy" id="3075599"/>
    <lineage>
        <taxon>Bacteria</taxon>
        <taxon>Pseudomonadati</taxon>
        <taxon>Bacteroidota</taxon>
        <taxon>Flavobacteriia</taxon>
        <taxon>Flavobacteriales</taxon>
        <taxon>Flavobacteriaceae</taxon>
        <taxon>Croceitalea</taxon>
    </lineage>
</organism>
<comment type="caution">
    <text evidence="9">The sequence shown here is derived from an EMBL/GenBank/DDBJ whole genome shotgun (WGS) entry which is preliminary data.</text>
</comment>
<dbReference type="NCBIfam" id="TIGR02937">
    <property type="entry name" value="sigma70-ECF"/>
    <property type="match status" value="1"/>
</dbReference>
<dbReference type="InterPro" id="IPR039425">
    <property type="entry name" value="RNA_pol_sigma-70-like"/>
</dbReference>
<dbReference type="Gene3D" id="1.10.10.10">
    <property type="entry name" value="Winged helix-like DNA-binding domain superfamily/Winged helix DNA-binding domain"/>
    <property type="match status" value="1"/>
</dbReference>
<dbReference type="RefSeq" id="WP_311388464.1">
    <property type="nucleotide sequence ID" value="NZ_JAVRHU010000005.1"/>
</dbReference>
<evidence type="ECO:0000256" key="6">
    <source>
        <dbReference type="RuleBase" id="RU000716"/>
    </source>
</evidence>
<dbReference type="InterPro" id="IPR036388">
    <property type="entry name" value="WH-like_DNA-bd_sf"/>
</dbReference>
<dbReference type="PANTHER" id="PTHR43133">
    <property type="entry name" value="RNA POLYMERASE ECF-TYPE SIGMA FACTO"/>
    <property type="match status" value="1"/>
</dbReference>
<dbReference type="InterPro" id="IPR013249">
    <property type="entry name" value="RNA_pol_sigma70_r4_t2"/>
</dbReference>
<dbReference type="EMBL" id="JAVRHU010000005">
    <property type="protein sequence ID" value="MDT0622805.1"/>
    <property type="molecule type" value="Genomic_DNA"/>
</dbReference>
<keyword evidence="3 6" id="KW-0731">Sigma factor</keyword>
<name>A0ABU3BKX1_9FLAO</name>
<evidence type="ECO:0000259" key="8">
    <source>
        <dbReference type="Pfam" id="PF08281"/>
    </source>
</evidence>
<accession>A0ABU3BKX1</accession>
<evidence type="ECO:0000313" key="10">
    <source>
        <dbReference type="Proteomes" id="UP001250662"/>
    </source>
</evidence>
<evidence type="ECO:0000256" key="1">
    <source>
        <dbReference type="ARBA" id="ARBA00010641"/>
    </source>
</evidence>
<dbReference type="Proteomes" id="UP001250662">
    <property type="component" value="Unassembled WGS sequence"/>
</dbReference>
<dbReference type="InterPro" id="IPR013324">
    <property type="entry name" value="RNA_pol_sigma_r3/r4-like"/>
</dbReference>
<keyword evidence="5 6" id="KW-0804">Transcription</keyword>
<dbReference type="Gene3D" id="1.10.1740.10">
    <property type="match status" value="1"/>
</dbReference>
<keyword evidence="4 6" id="KW-0238">DNA-binding</keyword>
<dbReference type="Pfam" id="PF04542">
    <property type="entry name" value="Sigma70_r2"/>
    <property type="match status" value="1"/>
</dbReference>
<keyword evidence="10" id="KW-1185">Reference proteome</keyword>
<dbReference type="InterPro" id="IPR013325">
    <property type="entry name" value="RNA_pol_sigma_r2"/>
</dbReference>
<evidence type="ECO:0000256" key="2">
    <source>
        <dbReference type="ARBA" id="ARBA00023015"/>
    </source>
</evidence>
<dbReference type="SUPFAM" id="SSF88946">
    <property type="entry name" value="Sigma2 domain of RNA polymerase sigma factors"/>
    <property type="match status" value="1"/>
</dbReference>
<keyword evidence="2 6" id="KW-0805">Transcription regulation</keyword>
<comment type="similarity">
    <text evidence="1 6">Belongs to the sigma-70 factor family. ECF subfamily.</text>
</comment>
<dbReference type="SUPFAM" id="SSF88659">
    <property type="entry name" value="Sigma3 and sigma4 domains of RNA polymerase sigma factors"/>
    <property type="match status" value="1"/>
</dbReference>